<dbReference type="GO" id="GO:0016757">
    <property type="term" value="F:glycosyltransferase activity"/>
    <property type="evidence" value="ECO:0007669"/>
    <property type="project" value="InterPro"/>
</dbReference>
<keyword evidence="6" id="KW-1133">Transmembrane helix</keyword>
<dbReference type="InterPro" id="IPR040911">
    <property type="entry name" value="Exostosin_GT47"/>
</dbReference>
<dbReference type="InterPro" id="IPR004263">
    <property type="entry name" value="Exostosin"/>
</dbReference>
<comment type="caution">
    <text evidence="8">The sequence shown here is derived from an EMBL/GenBank/DDBJ whole genome shotgun (WGS) entry which is preliminary data.</text>
</comment>
<dbReference type="PANTHER" id="PTHR11062:SF214">
    <property type="entry name" value="XYLOGLUCAN GALACTOSYLTRANSFERASE XLT2"/>
    <property type="match status" value="1"/>
</dbReference>
<evidence type="ECO:0000256" key="1">
    <source>
        <dbReference type="ARBA" id="ARBA00004323"/>
    </source>
</evidence>
<comment type="similarity">
    <text evidence="2">Belongs to the glycosyltransferase 47 family.</text>
</comment>
<dbReference type="Proteomes" id="UP000825935">
    <property type="component" value="Chromosome 24"/>
</dbReference>
<feature type="domain" description="Exostosin GT47" evidence="7">
    <location>
        <begin position="121"/>
        <end position="459"/>
    </location>
</feature>
<organism evidence="8 9">
    <name type="scientific">Ceratopteris richardii</name>
    <name type="common">Triangle waterfern</name>
    <dbReference type="NCBI Taxonomy" id="49495"/>
    <lineage>
        <taxon>Eukaryota</taxon>
        <taxon>Viridiplantae</taxon>
        <taxon>Streptophyta</taxon>
        <taxon>Embryophyta</taxon>
        <taxon>Tracheophyta</taxon>
        <taxon>Polypodiopsida</taxon>
        <taxon>Polypodiidae</taxon>
        <taxon>Polypodiales</taxon>
        <taxon>Pteridineae</taxon>
        <taxon>Pteridaceae</taxon>
        <taxon>Parkerioideae</taxon>
        <taxon>Ceratopteris</taxon>
    </lineage>
</organism>
<dbReference type="EMBL" id="CM035429">
    <property type="protein sequence ID" value="KAH7299233.1"/>
    <property type="molecule type" value="Genomic_DNA"/>
</dbReference>
<evidence type="ECO:0000256" key="3">
    <source>
        <dbReference type="ARBA" id="ARBA00022968"/>
    </source>
</evidence>
<name>A0A8T2RUZ2_CERRI</name>
<evidence type="ECO:0000313" key="9">
    <source>
        <dbReference type="Proteomes" id="UP000825935"/>
    </source>
</evidence>
<dbReference type="GO" id="GO:0000139">
    <property type="term" value="C:Golgi membrane"/>
    <property type="evidence" value="ECO:0007669"/>
    <property type="project" value="UniProtKB-SubCell"/>
</dbReference>
<protein>
    <recommendedName>
        <fullName evidence="7">Exostosin GT47 domain-containing protein</fullName>
    </recommendedName>
</protein>
<evidence type="ECO:0000256" key="5">
    <source>
        <dbReference type="SAM" id="MobiDB-lite"/>
    </source>
</evidence>
<gene>
    <name evidence="8" type="ORF">KP509_24G001500</name>
</gene>
<evidence type="ECO:0000256" key="4">
    <source>
        <dbReference type="ARBA" id="ARBA00023034"/>
    </source>
</evidence>
<dbReference type="PANTHER" id="PTHR11062">
    <property type="entry name" value="EXOSTOSIN HEPARAN SULFATE GLYCOSYLTRANSFERASE -RELATED"/>
    <property type="match status" value="1"/>
</dbReference>
<keyword evidence="4" id="KW-0333">Golgi apparatus</keyword>
<feature type="region of interest" description="Disordered" evidence="5">
    <location>
        <begin position="1"/>
        <end position="41"/>
    </location>
</feature>
<reference evidence="8" key="1">
    <citation type="submission" date="2021-08" db="EMBL/GenBank/DDBJ databases">
        <title>WGS assembly of Ceratopteris richardii.</title>
        <authorList>
            <person name="Marchant D.B."/>
            <person name="Chen G."/>
            <person name="Jenkins J."/>
            <person name="Shu S."/>
            <person name="Leebens-Mack J."/>
            <person name="Grimwood J."/>
            <person name="Schmutz J."/>
            <person name="Soltis P."/>
            <person name="Soltis D."/>
            <person name="Chen Z.-H."/>
        </authorList>
    </citation>
    <scope>NUCLEOTIDE SEQUENCE</scope>
    <source>
        <strain evidence="8">Whitten #5841</strain>
        <tissue evidence="8">Leaf</tissue>
    </source>
</reference>
<dbReference type="Pfam" id="PF03016">
    <property type="entry name" value="Exostosin_GT47"/>
    <property type="match status" value="1"/>
</dbReference>
<feature type="compositionally biased region" description="Low complexity" evidence="5">
    <location>
        <begin position="1"/>
        <end position="14"/>
    </location>
</feature>
<keyword evidence="6" id="KW-0472">Membrane</keyword>
<evidence type="ECO:0000256" key="2">
    <source>
        <dbReference type="ARBA" id="ARBA00010271"/>
    </source>
</evidence>
<keyword evidence="3" id="KW-0735">Signal-anchor</keyword>
<keyword evidence="6" id="KW-0812">Transmembrane</keyword>
<feature type="transmembrane region" description="Helical" evidence="6">
    <location>
        <begin position="70"/>
        <end position="87"/>
    </location>
</feature>
<dbReference type="OMA" id="RDKYCEM"/>
<proteinExistence type="inferred from homology"/>
<dbReference type="OrthoDB" id="1924787at2759"/>
<dbReference type="AlphaFoldDB" id="A0A8T2RUZ2"/>
<keyword evidence="9" id="KW-1185">Reference proteome</keyword>
<sequence length="520" mass="59378">MRASSSPSRSSSSSYQTPFLPEEATMSSIPEAQAHESPPIPTLDLPVHLHMEDKAQKVPYSSFYSRSRPVLTLIIFLFVVVVVSLGTRHTTPSVSSPGVKLSVSPLPTSSLEEDNIFCTAGRMYVYDLPPQFNADLLMECSSLVPWTDLCPALDNNGIGKALDLPSWMGMGFWYYTSQFGGEVMYHARMLEHPCRTLDPEKATAFFVPFYAGLDVARYLFVPSTTTQRDKLTHSLLDWLSSTDTWKRNGGKDHFFMIGRITWDFRRGESSLWDRLWRRSGWGSDFFLTPQMRNPLRLIIEKSIFDEQEIAVPYPTSFHPTSDSHLAQWQAIVRSSKRDLLFSYAGGPRPQFPNDFRSLLLEQCKNASSKCRSFDCSEQRCEHPLPAMELFLDSTFCLQPRGDSFTRRSIFDSLIAGCIPVFFWHRTAYLQYGWHLPTKTDSYSVYIDRKEVRAGKSIEKILNGFSERRILKMRETLITAIPRFVYKVPGNSSANFRDAFDIAIDGVLRLIQEKIRKPNLP</sequence>
<accession>A0A8T2RUZ2</accession>
<evidence type="ECO:0000313" key="8">
    <source>
        <dbReference type="EMBL" id="KAH7299233.1"/>
    </source>
</evidence>
<comment type="subcellular location">
    <subcellularLocation>
        <location evidence="1">Golgi apparatus membrane</location>
        <topology evidence="1">Single-pass type II membrane protein</topology>
    </subcellularLocation>
</comment>
<evidence type="ECO:0000259" key="7">
    <source>
        <dbReference type="Pfam" id="PF03016"/>
    </source>
</evidence>
<evidence type="ECO:0000256" key="6">
    <source>
        <dbReference type="SAM" id="Phobius"/>
    </source>
</evidence>